<feature type="compositionally biased region" description="Low complexity" evidence="1">
    <location>
        <begin position="442"/>
        <end position="456"/>
    </location>
</feature>
<dbReference type="AlphaFoldDB" id="A0A7S1A2H8"/>
<evidence type="ECO:0000313" key="2">
    <source>
        <dbReference type="EMBL" id="CAD8839742.1"/>
    </source>
</evidence>
<gene>
    <name evidence="2" type="ORF">NSCI0253_LOCUS14090</name>
</gene>
<dbReference type="Pfam" id="PF01269">
    <property type="entry name" value="Fibrillarin"/>
    <property type="match status" value="1"/>
</dbReference>
<feature type="compositionally biased region" description="Basic and acidic residues" evidence="1">
    <location>
        <begin position="303"/>
        <end position="314"/>
    </location>
</feature>
<dbReference type="InterPro" id="IPR029063">
    <property type="entry name" value="SAM-dependent_MTases_sf"/>
</dbReference>
<dbReference type="Gene3D" id="3.40.50.150">
    <property type="entry name" value="Vaccinia Virus protein VP39"/>
    <property type="match status" value="1"/>
</dbReference>
<dbReference type="GO" id="GO:0003723">
    <property type="term" value="F:RNA binding"/>
    <property type="evidence" value="ECO:0007669"/>
    <property type="project" value="InterPro"/>
</dbReference>
<reference evidence="2" key="1">
    <citation type="submission" date="2021-01" db="EMBL/GenBank/DDBJ databases">
        <authorList>
            <person name="Corre E."/>
            <person name="Pelletier E."/>
            <person name="Niang G."/>
            <person name="Scheremetjew M."/>
            <person name="Finn R."/>
            <person name="Kale V."/>
            <person name="Holt S."/>
            <person name="Cochrane G."/>
            <person name="Meng A."/>
            <person name="Brown T."/>
            <person name="Cohen L."/>
        </authorList>
    </citation>
    <scope>NUCLEOTIDE SEQUENCE</scope>
</reference>
<dbReference type="GO" id="GO:0008168">
    <property type="term" value="F:methyltransferase activity"/>
    <property type="evidence" value="ECO:0007669"/>
    <property type="project" value="InterPro"/>
</dbReference>
<dbReference type="InterPro" id="IPR000692">
    <property type="entry name" value="Fibrillarin"/>
</dbReference>
<feature type="region of interest" description="Disordered" evidence="1">
    <location>
        <begin position="387"/>
        <end position="508"/>
    </location>
</feature>
<protein>
    <submittedName>
        <fullName evidence="2">Uncharacterized protein</fullName>
    </submittedName>
</protein>
<accession>A0A7S1A2H8</accession>
<feature type="region of interest" description="Disordered" evidence="1">
    <location>
        <begin position="293"/>
        <end position="314"/>
    </location>
</feature>
<sequence length="613" mass="66652">MFESFRYGFDITRHHFKGMYICMTGKHRNHSSPHAPPDVVCTLHEGICDDDEPIEEGAKYGPVTLVHQAFRATLRPWHPYACVIAAGIHNRFIHFPFRPGSWVFALGCSLQTLSHMADIVGANGRLIGVIVSSHPKKPTPAELAHFHRRHPFAKVIVEDVENLTFERYERLLSLPKASKIAFLMALHPRLGEASPAHQLAEAPKKIVRRIFDFLECGDPAKIGCFVVCHWPEGTCVDVVRELVLSHIDMFRQWRTPTSAISEIAEDAAVSGDVEGQDSIPENATACAAEDDARGNIAGGQQPHESDGTRTEKPKREPALQWVLMDVPTDNIVCDSRSDVSCKLDAVVEAMKRLSSGIRTGLVAKEHLLLRPYFPGHALLLMRYKTDRDGRSSRVTRRWLPPPPGLEDSIGETEGDSSVSTGRPPRAGSMPVPSFLKTPPAAPGLEAPAPSSSNSQPSAPPSKGRRQDMQLNQRPPESPQTGVHVPMTGMTGMGGMTGSMPFAPRGAPWMPRGGMAMSELGPGAQQSQSVMPAMGYPGMGGQQGSQMDPGARGRQFGPPPGLWDSQLADPRWAGAGQPRFGGGKGARPRPVSVEQLAAMGLLMSDQLPYMCMNL</sequence>
<name>A0A7S1A2H8_NOCSC</name>
<evidence type="ECO:0000256" key="1">
    <source>
        <dbReference type="SAM" id="MobiDB-lite"/>
    </source>
</evidence>
<proteinExistence type="predicted"/>
<dbReference type="EMBL" id="HBFQ01020082">
    <property type="protein sequence ID" value="CAD8839742.1"/>
    <property type="molecule type" value="Transcribed_RNA"/>
</dbReference>
<organism evidence="2">
    <name type="scientific">Noctiluca scintillans</name>
    <name type="common">Sea sparkle</name>
    <name type="synonym">Red tide dinoflagellate</name>
    <dbReference type="NCBI Taxonomy" id="2966"/>
    <lineage>
        <taxon>Eukaryota</taxon>
        <taxon>Sar</taxon>
        <taxon>Alveolata</taxon>
        <taxon>Dinophyceae</taxon>
        <taxon>Noctilucales</taxon>
        <taxon>Noctilucaceae</taxon>
        <taxon>Noctiluca</taxon>
    </lineage>
</organism>
<feature type="compositionally biased region" description="Polar residues" evidence="1">
    <location>
        <begin position="468"/>
        <end position="480"/>
    </location>
</feature>
<dbReference type="SMART" id="SM01206">
    <property type="entry name" value="Fibrillarin"/>
    <property type="match status" value="1"/>
</dbReference>
<dbReference type="GO" id="GO:0006364">
    <property type="term" value="P:rRNA processing"/>
    <property type="evidence" value="ECO:0007669"/>
    <property type="project" value="InterPro"/>
</dbReference>